<name>A0A834XDX0_9FABA</name>
<dbReference type="EMBL" id="JAAIUW010000002">
    <property type="protein sequence ID" value="KAF7842645.1"/>
    <property type="molecule type" value="Genomic_DNA"/>
</dbReference>
<comment type="subcellular location">
    <subcellularLocation>
        <location evidence="1">Membrane</location>
        <topology evidence="1">Single-pass membrane protein</topology>
    </subcellularLocation>
</comment>
<keyword evidence="10" id="KW-0675">Receptor</keyword>
<evidence type="ECO:0000256" key="8">
    <source>
        <dbReference type="ARBA" id="ARBA00023180"/>
    </source>
</evidence>
<keyword evidence="11" id="KW-1185">Reference proteome</keyword>
<evidence type="ECO:0000256" key="4">
    <source>
        <dbReference type="ARBA" id="ARBA00022692"/>
    </source>
</evidence>
<keyword evidence="8" id="KW-0325">Glycoprotein</keyword>
<dbReference type="PROSITE" id="PS50011">
    <property type="entry name" value="PROTEIN_KINASE_DOM"/>
    <property type="match status" value="1"/>
</dbReference>
<accession>A0A834XDX0</accession>
<dbReference type="PANTHER" id="PTHR27008">
    <property type="entry name" value="OS04G0122200 PROTEIN"/>
    <property type="match status" value="1"/>
</dbReference>
<dbReference type="Proteomes" id="UP000634136">
    <property type="component" value="Unassembled WGS sequence"/>
</dbReference>
<keyword evidence="5" id="KW-0677">Repeat</keyword>
<dbReference type="GO" id="GO:0004672">
    <property type="term" value="F:protein kinase activity"/>
    <property type="evidence" value="ECO:0007669"/>
    <property type="project" value="InterPro"/>
</dbReference>
<evidence type="ECO:0000256" key="2">
    <source>
        <dbReference type="ARBA" id="ARBA00009592"/>
    </source>
</evidence>
<keyword evidence="4" id="KW-0812">Transmembrane</keyword>
<dbReference type="Gene3D" id="1.10.510.10">
    <property type="entry name" value="Transferase(Phosphotransferase) domain 1"/>
    <property type="match status" value="1"/>
</dbReference>
<dbReference type="InterPro" id="IPR011009">
    <property type="entry name" value="Kinase-like_dom_sf"/>
</dbReference>
<protein>
    <submittedName>
        <fullName evidence="10">Receptor kinase-like protein Xa21</fullName>
    </submittedName>
</protein>
<dbReference type="InterPro" id="IPR032675">
    <property type="entry name" value="LRR_dom_sf"/>
</dbReference>
<dbReference type="InterPro" id="IPR051809">
    <property type="entry name" value="Plant_receptor-like_S/T_kinase"/>
</dbReference>
<keyword evidence="10" id="KW-0808">Transferase</keyword>
<proteinExistence type="inferred from homology"/>
<dbReference type="InterPro" id="IPR000719">
    <property type="entry name" value="Prot_kinase_dom"/>
</dbReference>
<dbReference type="Pfam" id="PF00560">
    <property type="entry name" value="LRR_1"/>
    <property type="match status" value="5"/>
</dbReference>
<keyword evidence="3" id="KW-0433">Leucine-rich repeat</keyword>
<keyword evidence="6" id="KW-1133">Transmembrane helix</keyword>
<dbReference type="OrthoDB" id="1434454at2759"/>
<evidence type="ECO:0000256" key="7">
    <source>
        <dbReference type="ARBA" id="ARBA00023136"/>
    </source>
</evidence>
<dbReference type="PANTHER" id="PTHR27008:SF585">
    <property type="entry name" value="PROTEIN KINASE DOMAIN-CONTAINING PROTEIN"/>
    <property type="match status" value="1"/>
</dbReference>
<keyword evidence="10" id="KW-0418">Kinase</keyword>
<dbReference type="GO" id="GO:0005524">
    <property type="term" value="F:ATP binding"/>
    <property type="evidence" value="ECO:0007669"/>
    <property type="project" value="InterPro"/>
</dbReference>
<organism evidence="10 11">
    <name type="scientific">Senna tora</name>
    <dbReference type="NCBI Taxonomy" id="362788"/>
    <lineage>
        <taxon>Eukaryota</taxon>
        <taxon>Viridiplantae</taxon>
        <taxon>Streptophyta</taxon>
        <taxon>Embryophyta</taxon>
        <taxon>Tracheophyta</taxon>
        <taxon>Spermatophyta</taxon>
        <taxon>Magnoliopsida</taxon>
        <taxon>eudicotyledons</taxon>
        <taxon>Gunneridae</taxon>
        <taxon>Pentapetalae</taxon>
        <taxon>rosids</taxon>
        <taxon>fabids</taxon>
        <taxon>Fabales</taxon>
        <taxon>Fabaceae</taxon>
        <taxon>Caesalpinioideae</taxon>
        <taxon>Cassia clade</taxon>
        <taxon>Senna</taxon>
    </lineage>
</organism>
<dbReference type="SUPFAM" id="SSF56112">
    <property type="entry name" value="Protein kinase-like (PK-like)"/>
    <property type="match status" value="1"/>
</dbReference>
<sequence>MPSSLWRLKDIMEIDLSSNALSGRIPLEISSLRALILLNLSTNQISGNIPSTIGGLKSLLNLSLAQNKLQGPIPESLGNMISLEFLDLSQNFLSGVILKSLESLVQLKYINLSYNLLHGEIPDGGPFKSSTAESFMMNEDLCGKPQLQVHPCKRGYKQWSTKKTLLIKCLLPVMLGSFGSVYKGVLSSGQLVAVKIFHLDLEGALRSFDAESSALEYLHHGSSTPTIHCDVKPSNVLLDDDMVAHLSDFGMAKLLEYGSKGVVSIKGDVYSYGIMLMKVFTRKKPTDDMFVEGLSLRD</sequence>
<comment type="caution">
    <text evidence="10">The sequence shown here is derived from an EMBL/GenBank/DDBJ whole genome shotgun (WGS) entry which is preliminary data.</text>
</comment>
<dbReference type="AlphaFoldDB" id="A0A834XDX0"/>
<evidence type="ECO:0000256" key="3">
    <source>
        <dbReference type="ARBA" id="ARBA00022614"/>
    </source>
</evidence>
<keyword evidence="7" id="KW-0472">Membrane</keyword>
<evidence type="ECO:0000313" key="11">
    <source>
        <dbReference type="Proteomes" id="UP000634136"/>
    </source>
</evidence>
<evidence type="ECO:0000256" key="5">
    <source>
        <dbReference type="ARBA" id="ARBA00022737"/>
    </source>
</evidence>
<gene>
    <name evidence="10" type="ORF">G2W53_004943</name>
</gene>
<dbReference type="SUPFAM" id="SSF52058">
    <property type="entry name" value="L domain-like"/>
    <property type="match status" value="1"/>
</dbReference>
<dbReference type="FunFam" id="3.80.10.10:FF:000111">
    <property type="entry name" value="LRR receptor-like serine/threonine-protein kinase ERECTA"/>
    <property type="match status" value="1"/>
</dbReference>
<dbReference type="Gene3D" id="3.80.10.10">
    <property type="entry name" value="Ribonuclease Inhibitor"/>
    <property type="match status" value="1"/>
</dbReference>
<dbReference type="InterPro" id="IPR001611">
    <property type="entry name" value="Leu-rich_rpt"/>
</dbReference>
<comment type="similarity">
    <text evidence="2">Belongs to the RLP family.</text>
</comment>
<reference evidence="10" key="1">
    <citation type="submission" date="2020-09" db="EMBL/GenBank/DDBJ databases">
        <title>Genome-Enabled Discovery of Anthraquinone Biosynthesis in Senna tora.</title>
        <authorList>
            <person name="Kang S.-H."/>
            <person name="Pandey R.P."/>
            <person name="Lee C.-M."/>
            <person name="Sim J.-S."/>
            <person name="Jeong J.-T."/>
            <person name="Choi B.-S."/>
            <person name="Jung M."/>
            <person name="Ginzburg D."/>
            <person name="Zhao K."/>
            <person name="Won S.Y."/>
            <person name="Oh T.-J."/>
            <person name="Yu Y."/>
            <person name="Kim N.-H."/>
            <person name="Lee O.R."/>
            <person name="Lee T.-H."/>
            <person name="Bashyal P."/>
            <person name="Kim T.-S."/>
            <person name="Lee W.-H."/>
            <person name="Kawkins C."/>
            <person name="Kim C.-K."/>
            <person name="Kim J.S."/>
            <person name="Ahn B.O."/>
            <person name="Rhee S.Y."/>
            <person name="Sohng J.K."/>
        </authorList>
    </citation>
    <scope>NUCLEOTIDE SEQUENCE</scope>
    <source>
        <tissue evidence="10">Leaf</tissue>
    </source>
</reference>
<dbReference type="Pfam" id="PF00069">
    <property type="entry name" value="Pkinase"/>
    <property type="match status" value="1"/>
</dbReference>
<evidence type="ECO:0000256" key="6">
    <source>
        <dbReference type="ARBA" id="ARBA00022989"/>
    </source>
</evidence>
<dbReference type="GO" id="GO:0016020">
    <property type="term" value="C:membrane"/>
    <property type="evidence" value="ECO:0007669"/>
    <property type="project" value="UniProtKB-SubCell"/>
</dbReference>
<evidence type="ECO:0000313" key="10">
    <source>
        <dbReference type="EMBL" id="KAF7842645.1"/>
    </source>
</evidence>
<feature type="domain" description="Protein kinase" evidence="9">
    <location>
        <begin position="83"/>
        <end position="298"/>
    </location>
</feature>
<evidence type="ECO:0000259" key="9">
    <source>
        <dbReference type="PROSITE" id="PS50011"/>
    </source>
</evidence>
<evidence type="ECO:0000256" key="1">
    <source>
        <dbReference type="ARBA" id="ARBA00004167"/>
    </source>
</evidence>